<protein>
    <submittedName>
        <fullName evidence="1">Uncharacterized protein</fullName>
    </submittedName>
</protein>
<comment type="caution">
    <text evidence="1">The sequence shown here is derived from an EMBL/GenBank/DDBJ whole genome shotgun (WGS) entry which is preliminary data.</text>
</comment>
<evidence type="ECO:0000313" key="1">
    <source>
        <dbReference type="EMBL" id="KAI8434211.1"/>
    </source>
</evidence>
<dbReference type="Proteomes" id="UP001064048">
    <property type="component" value="Chromosome 21"/>
</dbReference>
<accession>A0ACC0KDD3</accession>
<organism evidence="1 2">
    <name type="scientific">Choristoneura fumiferana</name>
    <name type="common">Spruce budworm moth</name>
    <name type="synonym">Archips fumiferana</name>
    <dbReference type="NCBI Taxonomy" id="7141"/>
    <lineage>
        <taxon>Eukaryota</taxon>
        <taxon>Metazoa</taxon>
        <taxon>Ecdysozoa</taxon>
        <taxon>Arthropoda</taxon>
        <taxon>Hexapoda</taxon>
        <taxon>Insecta</taxon>
        <taxon>Pterygota</taxon>
        <taxon>Neoptera</taxon>
        <taxon>Endopterygota</taxon>
        <taxon>Lepidoptera</taxon>
        <taxon>Glossata</taxon>
        <taxon>Ditrysia</taxon>
        <taxon>Tortricoidea</taxon>
        <taxon>Tortricidae</taxon>
        <taxon>Tortricinae</taxon>
        <taxon>Choristoneura</taxon>
    </lineage>
</organism>
<name>A0ACC0KDD3_CHOFU</name>
<sequence length="369" mass="41815">MVIGAIMTAGASVTASLFFVHVAILPLIFKYSKGIQRKIVFSNCINYPRHLDYDNPSSCNIVGGRNFCVEFQSTVDDCDIKLGAWHIVPCSMFRDVFIIRDVLTVGTRLHQKLKITKNTIVLYCHGNSNHRASLHRVKMYKVFQGLNFHVITFDYRGYGDSSRIRPTEAGVVEDVFHMYSWLIDTIDDVNRPKVLIWGHSLGSAVASNLVSNLSKLCKQYKKEPLPLPDGLVLESPFNNLCEEIQKHPFSKLVSWLPYYQDMFLKPFKVSSEYAFQTDQYLTNVIDLPILILHSKSDWIVPYELAEKLHGAVVQSRAETGGAPAIMHSFDRGLGLGHNNLCESKCLPNVITNFVKTIDDYNSQKTIVRH</sequence>
<proteinExistence type="predicted"/>
<evidence type="ECO:0000313" key="2">
    <source>
        <dbReference type="Proteomes" id="UP001064048"/>
    </source>
</evidence>
<gene>
    <name evidence="1" type="ORF">MSG28_012316</name>
</gene>
<reference evidence="1 2" key="1">
    <citation type="journal article" date="2022" name="Genome Biol. Evol.">
        <title>The Spruce Budworm Genome: Reconstructing the Evolutionary History of Antifreeze Proteins.</title>
        <authorList>
            <person name="Beliveau C."/>
            <person name="Gagne P."/>
            <person name="Picq S."/>
            <person name="Vernygora O."/>
            <person name="Keeling C.I."/>
            <person name="Pinkney K."/>
            <person name="Doucet D."/>
            <person name="Wen F."/>
            <person name="Johnston J.S."/>
            <person name="Maaroufi H."/>
            <person name="Boyle B."/>
            <person name="Laroche J."/>
            <person name="Dewar K."/>
            <person name="Juretic N."/>
            <person name="Blackburn G."/>
            <person name="Nisole A."/>
            <person name="Brunet B."/>
            <person name="Brandao M."/>
            <person name="Lumley L."/>
            <person name="Duan J."/>
            <person name="Quan G."/>
            <person name="Lucarotti C.J."/>
            <person name="Roe A.D."/>
            <person name="Sperling F.A.H."/>
            <person name="Levesque R.C."/>
            <person name="Cusson M."/>
        </authorList>
    </citation>
    <scope>NUCLEOTIDE SEQUENCE [LARGE SCALE GENOMIC DNA]</scope>
    <source>
        <strain evidence="1">Glfc:IPQL:Cfum</strain>
    </source>
</reference>
<dbReference type="EMBL" id="CM046121">
    <property type="protein sequence ID" value="KAI8434211.1"/>
    <property type="molecule type" value="Genomic_DNA"/>
</dbReference>
<keyword evidence="2" id="KW-1185">Reference proteome</keyword>